<proteinExistence type="predicted"/>
<evidence type="ECO:0000313" key="1">
    <source>
        <dbReference type="EMBL" id="STK56397.1"/>
    </source>
</evidence>
<accession>A0A376ZJP3</accession>
<dbReference type="EMBL" id="UGEB01000001">
    <property type="protein sequence ID" value="STK56397.1"/>
    <property type="molecule type" value="Genomic_DNA"/>
</dbReference>
<reference evidence="1 2" key="1">
    <citation type="submission" date="2018-06" db="EMBL/GenBank/DDBJ databases">
        <authorList>
            <consortium name="Pathogen Informatics"/>
            <person name="Doyle S."/>
        </authorList>
    </citation>
    <scope>NUCLEOTIDE SEQUENCE [LARGE SCALE GENOMIC DNA]</scope>
    <source>
        <strain evidence="1 2">NCTC8179</strain>
    </source>
</reference>
<name>A0A376ZJP3_ECOLX</name>
<sequence length="186" mass="21315">MLIDLIRDSVTLRYDDNIELYNESDGSTLNKKIIQSFINKEYKDESSVTQYYLNFDDSGFSPSLTMSIVNRPVANNMMELVKIVNDTSIKFNKTNVKFQIIDKKPIIVITTSFFFFDDIESLLFKDYFGYSEYDGKNDDSKKASIKLSSILGSMIIALLEASMFIDESSIKMINKQTAKEKGHVKN</sequence>
<gene>
    <name evidence="1" type="ORF">NCTC8179_00855</name>
</gene>
<dbReference type="RefSeq" id="WP_044860317.1">
    <property type="nucleotide sequence ID" value="NZ_AP022298.1"/>
</dbReference>
<dbReference type="AlphaFoldDB" id="A0A376ZJP3"/>
<organism evidence="1 2">
    <name type="scientific">Escherichia coli</name>
    <dbReference type="NCBI Taxonomy" id="562"/>
    <lineage>
        <taxon>Bacteria</taxon>
        <taxon>Pseudomonadati</taxon>
        <taxon>Pseudomonadota</taxon>
        <taxon>Gammaproteobacteria</taxon>
        <taxon>Enterobacterales</taxon>
        <taxon>Enterobacteriaceae</taxon>
        <taxon>Escherichia</taxon>
    </lineage>
</organism>
<protein>
    <submittedName>
        <fullName evidence="1">Uncharacterized protein</fullName>
    </submittedName>
</protein>
<dbReference type="Proteomes" id="UP000255543">
    <property type="component" value="Unassembled WGS sequence"/>
</dbReference>
<evidence type="ECO:0000313" key="2">
    <source>
        <dbReference type="Proteomes" id="UP000255543"/>
    </source>
</evidence>